<protein>
    <submittedName>
        <fullName evidence="1">Uncharacterized protein</fullName>
    </submittedName>
</protein>
<accession>A0A504JMI1</accession>
<organism evidence="1 2">
    <name type="scientific">Aquimarina algicola</name>
    <dbReference type="NCBI Taxonomy" id="2589995"/>
    <lineage>
        <taxon>Bacteria</taxon>
        <taxon>Pseudomonadati</taxon>
        <taxon>Bacteroidota</taxon>
        <taxon>Flavobacteriia</taxon>
        <taxon>Flavobacteriales</taxon>
        <taxon>Flavobacteriaceae</taxon>
        <taxon>Aquimarina</taxon>
    </lineage>
</organism>
<evidence type="ECO:0000313" key="1">
    <source>
        <dbReference type="EMBL" id="TPN87969.1"/>
    </source>
</evidence>
<proteinExistence type="predicted"/>
<dbReference type="RefSeq" id="WP_140592608.1">
    <property type="nucleotide sequence ID" value="NZ_VFWZ01000002.1"/>
</dbReference>
<evidence type="ECO:0000313" key="2">
    <source>
        <dbReference type="Proteomes" id="UP000315540"/>
    </source>
</evidence>
<keyword evidence="2" id="KW-1185">Reference proteome</keyword>
<name>A0A504JMI1_9FLAO</name>
<reference evidence="1 2" key="1">
    <citation type="submission" date="2019-06" db="EMBL/GenBank/DDBJ databases">
        <authorList>
            <person name="Meng X."/>
        </authorList>
    </citation>
    <scope>NUCLEOTIDE SEQUENCE [LARGE SCALE GENOMIC DNA]</scope>
    <source>
        <strain evidence="1 2">M625</strain>
    </source>
</reference>
<dbReference type="EMBL" id="VFWZ01000002">
    <property type="protein sequence ID" value="TPN87969.1"/>
    <property type="molecule type" value="Genomic_DNA"/>
</dbReference>
<dbReference type="AlphaFoldDB" id="A0A504JMI1"/>
<gene>
    <name evidence="1" type="ORF">FHK87_10375</name>
</gene>
<comment type="caution">
    <text evidence="1">The sequence shown here is derived from an EMBL/GenBank/DDBJ whole genome shotgun (WGS) entry which is preliminary data.</text>
</comment>
<dbReference type="Proteomes" id="UP000315540">
    <property type="component" value="Unassembled WGS sequence"/>
</dbReference>
<dbReference type="OrthoDB" id="1163979at2"/>
<sequence length="84" mass="9881">MHIGSQPSKNKFIATVLAAFHMTTDQFMYNLVRQSLYETILYLWINKLYTKGKTSDEAIQLIYKARNLFLLDYYKKTCAGYNKV</sequence>